<dbReference type="EMBL" id="JAAEDH010000002">
    <property type="protein sequence ID" value="MBR0654135.1"/>
    <property type="molecule type" value="Genomic_DNA"/>
</dbReference>
<name>A0AAF1KI60_9PROT</name>
<feature type="domain" description="MaoC-like" evidence="6">
    <location>
        <begin position="21"/>
        <end position="113"/>
    </location>
</feature>
<evidence type="ECO:0000313" key="8">
    <source>
        <dbReference type="Proteomes" id="UP001196068"/>
    </source>
</evidence>
<feature type="domain" description="Phosphate acetyl/butaryl transferase" evidence="5">
    <location>
        <begin position="238"/>
        <end position="451"/>
    </location>
</feature>
<dbReference type="NCBIfam" id="NF008852">
    <property type="entry name" value="PRK11890.1"/>
    <property type="match status" value="1"/>
</dbReference>
<evidence type="ECO:0000259" key="6">
    <source>
        <dbReference type="Pfam" id="PF01575"/>
    </source>
</evidence>
<keyword evidence="3" id="KW-0012">Acyltransferase</keyword>
<dbReference type="Pfam" id="PF01515">
    <property type="entry name" value="PTA_PTB"/>
    <property type="match status" value="1"/>
</dbReference>
<dbReference type="Pfam" id="PF01575">
    <property type="entry name" value="MaoC_dehydratas"/>
    <property type="match status" value="1"/>
</dbReference>
<organism evidence="7 8">
    <name type="scientific">Plastoroseomonas arctica</name>
    <dbReference type="NCBI Taxonomy" id="1509237"/>
    <lineage>
        <taxon>Bacteria</taxon>
        <taxon>Pseudomonadati</taxon>
        <taxon>Pseudomonadota</taxon>
        <taxon>Alphaproteobacteria</taxon>
        <taxon>Acetobacterales</taxon>
        <taxon>Acetobacteraceae</taxon>
        <taxon>Plastoroseomonas</taxon>
    </lineage>
</organism>
<dbReference type="RefSeq" id="WP_246503665.1">
    <property type="nucleotide sequence ID" value="NZ_JAAEDH010000002.1"/>
</dbReference>
<dbReference type="PANTHER" id="PTHR43356:SF2">
    <property type="entry name" value="PHOSPHATE ACETYLTRANSFERASE"/>
    <property type="match status" value="1"/>
</dbReference>
<keyword evidence="2" id="KW-0456">Lyase</keyword>
<evidence type="ECO:0000256" key="2">
    <source>
        <dbReference type="ARBA" id="ARBA00023239"/>
    </source>
</evidence>
<feature type="transmembrane region" description="Helical" evidence="4">
    <location>
        <begin position="413"/>
        <end position="434"/>
    </location>
</feature>
<dbReference type="CDD" id="cd03449">
    <property type="entry name" value="R_hydratase"/>
    <property type="match status" value="1"/>
</dbReference>
<dbReference type="Proteomes" id="UP001196068">
    <property type="component" value="Unassembled WGS sequence"/>
</dbReference>
<dbReference type="NCBIfam" id="NF006045">
    <property type="entry name" value="PRK08190.1"/>
    <property type="match status" value="1"/>
</dbReference>
<dbReference type="SUPFAM" id="SSF53659">
    <property type="entry name" value="Isocitrate/Isopropylmalate dehydrogenase-like"/>
    <property type="match status" value="1"/>
</dbReference>
<dbReference type="GO" id="GO:0016746">
    <property type="term" value="F:acyltransferase activity"/>
    <property type="evidence" value="ECO:0007669"/>
    <property type="project" value="UniProtKB-KW"/>
</dbReference>
<dbReference type="Gene3D" id="3.40.718.10">
    <property type="entry name" value="Isopropylmalate Dehydrogenase"/>
    <property type="match status" value="1"/>
</dbReference>
<evidence type="ECO:0000256" key="1">
    <source>
        <dbReference type="ARBA" id="ARBA00022679"/>
    </source>
</evidence>
<dbReference type="GO" id="GO:0016836">
    <property type="term" value="F:hydro-lyase activity"/>
    <property type="evidence" value="ECO:0007669"/>
    <property type="project" value="UniProtKB-ARBA"/>
</dbReference>
<protein>
    <submittedName>
        <fullName evidence="7">Bifunctional enoyl-CoA hydratase/phosphate acetyltransferase</fullName>
    </submittedName>
</protein>
<gene>
    <name evidence="7" type="ORF">GXW79_03480</name>
</gene>
<dbReference type="PANTHER" id="PTHR43356">
    <property type="entry name" value="PHOSPHATE ACETYLTRANSFERASE"/>
    <property type="match status" value="1"/>
</dbReference>
<dbReference type="InterPro" id="IPR029069">
    <property type="entry name" value="HotDog_dom_sf"/>
</dbReference>
<keyword evidence="4" id="KW-1133">Transmembrane helix</keyword>
<evidence type="ECO:0000313" key="7">
    <source>
        <dbReference type="EMBL" id="MBR0654135.1"/>
    </source>
</evidence>
<sequence>MDFIENRTFDELTVGETASLSHRVTQRDIDLFATVTGDVNPAHVDPVYAAGDMFHHIIIHGIWGAGLISAVLGTRLPGPGTIYLGQALRFRHPVAIGDTITATLTISEKRAEKGDVTLDCVCTNQAGKVVISGTAEARAPREKLRLPRVALPEIRIGRHPAMVALLQRAAGGAPVSMGIVHPVDAASLSGALAAAAAGFILPVLIGPAAVIAAVAQSIAADIAGLRVIDTPDAAASALAGVTLACAGEVAALMKGDLHTDVLMHAVVATGCGLRTARQISHVYVMDVPEFPRPLLLTDAAINITPGLAAKAGIVQNAIDLAHVLGIARPRVAILAAVEVVNARMPATLDAAALCKMADRGQITGALLDGPLALDNAIDAGAAAEKHIVSEVAGHADILVVPDLEAGNMLAKQLTFLSGAAAAGVVLGASVPIVLTSRADNAATRLASCALAVLIARAAVPA</sequence>
<reference evidence="7" key="2">
    <citation type="journal article" date="2021" name="Syst. Appl. Microbiol.">
        <title>Roseomonas hellenica sp. nov., isolated from roots of wild-growing Alkanna tinctoria.</title>
        <authorList>
            <person name="Rat A."/>
            <person name="Naranjo H.D."/>
            <person name="Lebbe L."/>
            <person name="Cnockaert M."/>
            <person name="Krigas N."/>
            <person name="Grigoriadou K."/>
            <person name="Maloupa E."/>
            <person name="Willems A."/>
        </authorList>
    </citation>
    <scope>NUCLEOTIDE SEQUENCE</scope>
    <source>
        <strain evidence="7">LMG 28251</strain>
    </source>
</reference>
<dbReference type="InterPro" id="IPR002505">
    <property type="entry name" value="PTA_PTB"/>
</dbReference>
<dbReference type="AlphaFoldDB" id="A0AAF1KI60"/>
<dbReference type="InterPro" id="IPR050500">
    <property type="entry name" value="Phos_Acetyltrans/Butyryltrans"/>
</dbReference>
<keyword evidence="8" id="KW-1185">Reference proteome</keyword>
<keyword evidence="4" id="KW-0472">Membrane</keyword>
<dbReference type="Gene3D" id="3.10.129.10">
    <property type="entry name" value="Hotdog Thioesterase"/>
    <property type="match status" value="1"/>
</dbReference>
<keyword evidence="4" id="KW-0812">Transmembrane</keyword>
<reference evidence="7" key="1">
    <citation type="submission" date="2020-01" db="EMBL/GenBank/DDBJ databases">
        <authorList>
            <person name="Rat A."/>
        </authorList>
    </citation>
    <scope>NUCLEOTIDE SEQUENCE</scope>
    <source>
        <strain evidence="7">LMG 28251</strain>
    </source>
</reference>
<keyword evidence="1" id="KW-0808">Transferase</keyword>
<evidence type="ECO:0000256" key="3">
    <source>
        <dbReference type="ARBA" id="ARBA00023315"/>
    </source>
</evidence>
<evidence type="ECO:0000259" key="5">
    <source>
        <dbReference type="Pfam" id="PF01515"/>
    </source>
</evidence>
<dbReference type="SUPFAM" id="SSF54637">
    <property type="entry name" value="Thioesterase/thiol ester dehydrase-isomerase"/>
    <property type="match status" value="1"/>
</dbReference>
<evidence type="ECO:0000256" key="4">
    <source>
        <dbReference type="SAM" id="Phobius"/>
    </source>
</evidence>
<dbReference type="FunFam" id="3.10.129.10:FF:000042">
    <property type="entry name" value="MaoC domain protein dehydratase"/>
    <property type="match status" value="1"/>
</dbReference>
<dbReference type="InterPro" id="IPR002539">
    <property type="entry name" value="MaoC-like_dom"/>
</dbReference>
<comment type="caution">
    <text evidence="7">The sequence shown here is derived from an EMBL/GenBank/DDBJ whole genome shotgun (WGS) entry which is preliminary data.</text>
</comment>
<accession>A0AAF1KI60</accession>
<proteinExistence type="predicted"/>